<dbReference type="SUPFAM" id="SSF55205">
    <property type="entry name" value="EPT/RTPC-like"/>
    <property type="match status" value="1"/>
</dbReference>
<dbReference type="InterPro" id="IPR036553">
    <property type="entry name" value="RPTC_insert"/>
</dbReference>
<dbReference type="Proteomes" id="UP000256645">
    <property type="component" value="Unassembled WGS sequence"/>
</dbReference>
<organism evidence="2 3">
    <name type="scientific">Coleophoma cylindrospora</name>
    <dbReference type="NCBI Taxonomy" id="1849047"/>
    <lineage>
        <taxon>Eukaryota</taxon>
        <taxon>Fungi</taxon>
        <taxon>Dikarya</taxon>
        <taxon>Ascomycota</taxon>
        <taxon>Pezizomycotina</taxon>
        <taxon>Leotiomycetes</taxon>
        <taxon>Helotiales</taxon>
        <taxon>Dermateaceae</taxon>
        <taxon>Coleophoma</taxon>
    </lineage>
</organism>
<feature type="domain" description="RNA 3'-terminal phosphate cyclase" evidence="1">
    <location>
        <begin position="11"/>
        <end position="329"/>
    </location>
</feature>
<dbReference type="EMBL" id="PDLM01000014">
    <property type="protein sequence ID" value="RDW62166.1"/>
    <property type="molecule type" value="Genomic_DNA"/>
</dbReference>
<dbReference type="InterPro" id="IPR037136">
    <property type="entry name" value="RNA3'_phos_cyclase_dom_sf"/>
</dbReference>
<protein>
    <submittedName>
        <fullName evidence="2">RNA 3'-terminal phosphate cyclase</fullName>
    </submittedName>
</protein>
<evidence type="ECO:0000259" key="1">
    <source>
        <dbReference type="Pfam" id="PF01137"/>
    </source>
</evidence>
<dbReference type="GO" id="GO:0003963">
    <property type="term" value="F:RNA-3'-phosphate cyclase activity"/>
    <property type="evidence" value="ECO:0007669"/>
    <property type="project" value="TreeGrafter"/>
</dbReference>
<evidence type="ECO:0000313" key="2">
    <source>
        <dbReference type="EMBL" id="RDW62166.1"/>
    </source>
</evidence>
<dbReference type="STRING" id="1849047.A0A3D8QK16"/>
<sequence>MALVEFDGRVGEGGGQVVRVAIGLAALTGTPVRIENVRGNRPGKRGGGLKLQHVASIKWLAEATEAKVSGLFVGSKTVEFAPTLSPAQFKPNRSNLHIKADSAASLLLVFQAILPFLLFAAAASGAPILLHIQGGTNVSWSLSYEYLDQVLLPALERFGIHIKRTLHHRGWSHGVPTIGDVSFKIPPLPVGTPLKPPEWPLEQGEVIRIDITIIVPHFLIESFKQSLSFEINLVFPGIQFEFSLVEDSKHFARLYTLLVAHTTTGLRFGRDWLYDKKTKDKSADDLSTEMSQKVVDDLDREIRKGGVIDEYLQDQLIVFQALAAGRSSIPSNSEILASDKERLDRTDEPFGDGSTHTTTARWATSQVLPKARWIDQGRICEGVAFAIHNDNIVDEAIASLAKTHIIEQTT</sequence>
<reference evidence="2 3" key="1">
    <citation type="journal article" date="2018" name="IMA Fungus">
        <title>IMA Genome-F 9: Draft genome sequence of Annulohypoxylon stygium, Aspergillus mulundensis, Berkeleyomyces basicola (syn. Thielaviopsis basicola), Ceratocystis smalleyi, two Cercospora beticola strains, Coleophoma cylindrospora, Fusarium fracticaudum, Phialophora cf. hyalina, and Morchella septimelata.</title>
        <authorList>
            <person name="Wingfield B.D."/>
            <person name="Bills G.F."/>
            <person name="Dong Y."/>
            <person name="Huang W."/>
            <person name="Nel W.J."/>
            <person name="Swalarsk-Parry B.S."/>
            <person name="Vaghefi N."/>
            <person name="Wilken P.M."/>
            <person name="An Z."/>
            <person name="de Beer Z.W."/>
            <person name="De Vos L."/>
            <person name="Chen L."/>
            <person name="Duong T.A."/>
            <person name="Gao Y."/>
            <person name="Hammerbacher A."/>
            <person name="Kikkert J.R."/>
            <person name="Li Y."/>
            <person name="Li H."/>
            <person name="Li K."/>
            <person name="Li Q."/>
            <person name="Liu X."/>
            <person name="Ma X."/>
            <person name="Naidoo K."/>
            <person name="Pethybridge S.J."/>
            <person name="Sun J."/>
            <person name="Steenkamp E.T."/>
            <person name="van der Nest M.A."/>
            <person name="van Wyk S."/>
            <person name="Wingfield M.J."/>
            <person name="Xiong C."/>
            <person name="Yue Q."/>
            <person name="Zhang X."/>
        </authorList>
    </citation>
    <scope>NUCLEOTIDE SEQUENCE [LARGE SCALE GENOMIC DNA]</scope>
    <source>
        <strain evidence="2 3">BP6252</strain>
    </source>
</reference>
<proteinExistence type="predicted"/>
<dbReference type="InterPro" id="IPR000228">
    <property type="entry name" value="RNA3'_term_phos_cyc"/>
</dbReference>
<evidence type="ECO:0000313" key="3">
    <source>
        <dbReference type="Proteomes" id="UP000256645"/>
    </source>
</evidence>
<dbReference type="GO" id="GO:0005634">
    <property type="term" value="C:nucleus"/>
    <property type="evidence" value="ECO:0007669"/>
    <property type="project" value="TreeGrafter"/>
</dbReference>
<comment type="caution">
    <text evidence="2">The sequence shown here is derived from an EMBL/GenBank/DDBJ whole genome shotgun (WGS) entry which is preliminary data.</text>
</comment>
<dbReference type="AlphaFoldDB" id="A0A3D8QK16"/>
<dbReference type="Gene3D" id="3.65.10.20">
    <property type="entry name" value="RNA 3'-terminal phosphate cyclase domain"/>
    <property type="match status" value="1"/>
</dbReference>
<gene>
    <name evidence="2" type="ORF">BP6252_11599</name>
</gene>
<dbReference type="Gene3D" id="3.30.360.20">
    <property type="entry name" value="RNA 3'-terminal phosphate cyclase, insert domain"/>
    <property type="match status" value="1"/>
</dbReference>
<dbReference type="GO" id="GO:0006396">
    <property type="term" value="P:RNA processing"/>
    <property type="evidence" value="ECO:0007669"/>
    <property type="project" value="InterPro"/>
</dbReference>
<keyword evidence="3" id="KW-1185">Reference proteome</keyword>
<dbReference type="PANTHER" id="PTHR11096:SF0">
    <property type="entry name" value="RNA 3'-TERMINAL PHOSPHATE CYCLASE"/>
    <property type="match status" value="1"/>
</dbReference>
<dbReference type="PANTHER" id="PTHR11096">
    <property type="entry name" value="RNA 3' TERMINAL PHOSPHATE CYCLASE"/>
    <property type="match status" value="1"/>
</dbReference>
<accession>A0A3D8QK16</accession>
<dbReference type="InterPro" id="IPR013792">
    <property type="entry name" value="RNA3'P_cycl/enolpyr_Trfase_a/b"/>
</dbReference>
<dbReference type="Pfam" id="PF01137">
    <property type="entry name" value="RTC"/>
    <property type="match status" value="1"/>
</dbReference>
<dbReference type="InterPro" id="IPR023797">
    <property type="entry name" value="RNA3'_phos_cyclase_dom"/>
</dbReference>
<name>A0A3D8QK16_9HELO</name>
<dbReference type="OrthoDB" id="25029at2759"/>